<evidence type="ECO:0000313" key="3">
    <source>
        <dbReference type="Proteomes" id="UP000236664"/>
    </source>
</evidence>
<dbReference type="STRING" id="42673.A0A2K0W2Y9"/>
<evidence type="ECO:0000313" key="2">
    <source>
        <dbReference type="EMBL" id="PNP76648.1"/>
    </source>
</evidence>
<dbReference type="AlphaFoldDB" id="A0A2K0W2Y9"/>
<gene>
    <name evidence="2" type="ORF">FNYG_10067</name>
</gene>
<dbReference type="OrthoDB" id="3219467at2759"/>
<comment type="caution">
    <text evidence="2">The sequence shown here is derived from an EMBL/GenBank/DDBJ whole genome shotgun (WGS) entry which is preliminary data.</text>
</comment>
<protein>
    <recommendedName>
        <fullName evidence="4">Fucose-specific lectin</fullName>
    </recommendedName>
</protein>
<keyword evidence="3" id="KW-1185">Reference proteome</keyword>
<feature type="region of interest" description="Disordered" evidence="1">
    <location>
        <begin position="104"/>
        <end position="134"/>
    </location>
</feature>
<evidence type="ECO:0008006" key="4">
    <source>
        <dbReference type="Google" id="ProtNLM"/>
    </source>
</evidence>
<dbReference type="Proteomes" id="UP000236664">
    <property type="component" value="Unassembled WGS sequence"/>
</dbReference>
<dbReference type="EMBL" id="MTQA01000141">
    <property type="protein sequence ID" value="PNP76648.1"/>
    <property type="molecule type" value="Genomic_DNA"/>
</dbReference>
<feature type="compositionally biased region" description="Pro residues" evidence="1">
    <location>
        <begin position="106"/>
        <end position="119"/>
    </location>
</feature>
<evidence type="ECO:0000256" key="1">
    <source>
        <dbReference type="SAM" id="MobiDB-lite"/>
    </source>
</evidence>
<proteinExistence type="predicted"/>
<organism evidence="2 3">
    <name type="scientific">Gibberella nygamai</name>
    <name type="common">Bean root rot disease fungus</name>
    <name type="synonym">Fusarium nygamai</name>
    <dbReference type="NCBI Taxonomy" id="42673"/>
    <lineage>
        <taxon>Eukaryota</taxon>
        <taxon>Fungi</taxon>
        <taxon>Dikarya</taxon>
        <taxon>Ascomycota</taxon>
        <taxon>Pezizomycotina</taxon>
        <taxon>Sordariomycetes</taxon>
        <taxon>Hypocreomycetidae</taxon>
        <taxon>Hypocreales</taxon>
        <taxon>Nectriaceae</taxon>
        <taxon>Fusarium</taxon>
        <taxon>Fusarium fujikuroi species complex</taxon>
    </lineage>
</organism>
<sequence>MEIQVNDLIATLDDTQRVVKEVSQISKDVVNTLRKGIPRVTKIIIRASNRAFAEDKPLMFEIQAVWMDTPGTFHVEWAPNQGISVLYSQAAEKLATWRLEDELPALPAPTPRPDPTPQDPKPDTDPEPQGPDDKAEIHLIHRGANNDANWPYWSTFNGQTWSKDYKVWSYGLHITDGFCLASFQKKLFIFHLNPENSRSQLCYESYISGGKWTRGATTVIPNTVTSPGMCAVTFRSKLYLFHHGIPQEKLRYNVFDGRRWEGDIDINTDDVAVGFTAIVFNDNLYLFYFVKYGPSSLRCYF</sequence>
<name>A0A2K0W2Y9_GIBNY</name>
<dbReference type="SUPFAM" id="SSF89372">
    <property type="entry name" value="Fucose-specific lectin"/>
    <property type="match status" value="1"/>
</dbReference>
<reference evidence="2 3" key="1">
    <citation type="submission" date="2017-06" db="EMBL/GenBank/DDBJ databases">
        <title>Genome of Fusarium nygamai isolate CS10214.</title>
        <authorList>
            <person name="Gardiner D.M."/>
            <person name="Obanor F."/>
            <person name="Kazan K."/>
        </authorList>
    </citation>
    <scope>NUCLEOTIDE SEQUENCE [LARGE SCALE GENOMIC DNA]</scope>
    <source>
        <strain evidence="2 3">CS10214</strain>
    </source>
</reference>
<accession>A0A2K0W2Y9</accession>